<evidence type="ECO:0000259" key="5">
    <source>
        <dbReference type="PROSITE" id="PS01031"/>
    </source>
</evidence>
<accession>A0A0C9Y5M5</accession>
<evidence type="ECO:0000256" key="1">
    <source>
        <dbReference type="ARBA" id="ARBA00023016"/>
    </source>
</evidence>
<reference evidence="7" key="2">
    <citation type="submission" date="2015-01" db="EMBL/GenBank/DDBJ databases">
        <title>Evolutionary Origins and Diversification of the Mycorrhizal Mutualists.</title>
        <authorList>
            <consortium name="DOE Joint Genome Institute"/>
            <consortium name="Mycorrhizal Genomics Consortium"/>
            <person name="Kohler A."/>
            <person name="Kuo A."/>
            <person name="Nagy L.G."/>
            <person name="Floudas D."/>
            <person name="Copeland A."/>
            <person name="Barry K.W."/>
            <person name="Cichocki N."/>
            <person name="Veneault-Fourrey C."/>
            <person name="LaButti K."/>
            <person name="Lindquist E.A."/>
            <person name="Lipzen A."/>
            <person name="Lundell T."/>
            <person name="Morin E."/>
            <person name="Murat C."/>
            <person name="Riley R."/>
            <person name="Ohm R."/>
            <person name="Sun H."/>
            <person name="Tunlid A."/>
            <person name="Henrissat B."/>
            <person name="Grigoriev I.V."/>
            <person name="Hibbett D.S."/>
            <person name="Martin F."/>
        </authorList>
    </citation>
    <scope>NUCLEOTIDE SEQUENCE [LARGE SCALE GENOMIC DNA]</scope>
    <source>
        <strain evidence="7">LaAM-08-1</strain>
    </source>
</reference>
<feature type="domain" description="SHSP" evidence="5">
    <location>
        <begin position="37"/>
        <end position="170"/>
    </location>
</feature>
<dbReference type="PROSITE" id="PS01031">
    <property type="entry name" value="SHSP"/>
    <property type="match status" value="1"/>
</dbReference>
<evidence type="ECO:0000256" key="4">
    <source>
        <dbReference type="SAM" id="MobiDB-lite"/>
    </source>
</evidence>
<dbReference type="OrthoDB" id="1431247at2759"/>
<dbReference type="PANTHER" id="PTHR11527">
    <property type="entry name" value="HEAT-SHOCK PROTEIN 20 FAMILY MEMBER"/>
    <property type="match status" value="1"/>
</dbReference>
<dbReference type="HOGENOM" id="CLU_046737_1_3_1"/>
<name>A0A0C9Y5M5_9AGAR</name>
<protein>
    <recommendedName>
        <fullName evidence="5">SHSP domain-containing protein</fullName>
    </recommendedName>
</protein>
<dbReference type="InterPro" id="IPR031107">
    <property type="entry name" value="Small_HSP"/>
</dbReference>
<organism evidence="6 7">
    <name type="scientific">Laccaria amethystina LaAM-08-1</name>
    <dbReference type="NCBI Taxonomy" id="1095629"/>
    <lineage>
        <taxon>Eukaryota</taxon>
        <taxon>Fungi</taxon>
        <taxon>Dikarya</taxon>
        <taxon>Basidiomycota</taxon>
        <taxon>Agaricomycotina</taxon>
        <taxon>Agaricomycetes</taxon>
        <taxon>Agaricomycetidae</taxon>
        <taxon>Agaricales</taxon>
        <taxon>Agaricineae</taxon>
        <taxon>Hydnangiaceae</taxon>
        <taxon>Laccaria</taxon>
    </lineage>
</organism>
<evidence type="ECO:0000256" key="3">
    <source>
        <dbReference type="RuleBase" id="RU003616"/>
    </source>
</evidence>
<evidence type="ECO:0000256" key="2">
    <source>
        <dbReference type="PROSITE-ProRule" id="PRU00285"/>
    </source>
</evidence>
<evidence type="ECO:0000313" key="7">
    <source>
        <dbReference type="Proteomes" id="UP000054477"/>
    </source>
</evidence>
<dbReference type="Pfam" id="PF00011">
    <property type="entry name" value="HSP20"/>
    <property type="match status" value="1"/>
</dbReference>
<keyword evidence="7" id="KW-1185">Reference proteome</keyword>
<keyword evidence="1" id="KW-0346">Stress response</keyword>
<reference evidence="6 7" key="1">
    <citation type="submission" date="2014-04" db="EMBL/GenBank/DDBJ databases">
        <authorList>
            <consortium name="DOE Joint Genome Institute"/>
            <person name="Kuo A."/>
            <person name="Kohler A."/>
            <person name="Nagy L.G."/>
            <person name="Floudas D."/>
            <person name="Copeland A."/>
            <person name="Barry K.W."/>
            <person name="Cichocki N."/>
            <person name="Veneault-Fourrey C."/>
            <person name="LaButti K."/>
            <person name="Lindquist E.A."/>
            <person name="Lipzen A."/>
            <person name="Lundell T."/>
            <person name="Morin E."/>
            <person name="Murat C."/>
            <person name="Sun H."/>
            <person name="Tunlid A."/>
            <person name="Henrissat B."/>
            <person name="Grigoriev I.V."/>
            <person name="Hibbett D.S."/>
            <person name="Martin F."/>
            <person name="Nordberg H.P."/>
            <person name="Cantor M.N."/>
            <person name="Hua S.X."/>
        </authorList>
    </citation>
    <scope>NUCLEOTIDE SEQUENCE [LARGE SCALE GENOMIC DNA]</scope>
    <source>
        <strain evidence="6 7">LaAM-08-1</strain>
    </source>
</reference>
<proteinExistence type="inferred from homology"/>
<dbReference type="Proteomes" id="UP000054477">
    <property type="component" value="Unassembled WGS sequence"/>
</dbReference>
<feature type="compositionally biased region" description="Low complexity" evidence="4">
    <location>
        <begin position="89"/>
        <end position="103"/>
    </location>
</feature>
<sequence>MSIARQLFHEFRPLFRMLEEPLTRPQFYAIPSRVSDPFNVFLTRPAIDVKEESDKYILDADLVRIGDNGRSVTIEGKVVERERPEAVQSPSSASASETSDSQSINKVEETATNITTERPSSYTRNAVFSRTIWLPRPVDTQNVSAKLDHGVLTVTVNKSQDKESVVIPVE</sequence>
<dbReference type="CDD" id="cd06464">
    <property type="entry name" value="ACD_sHsps-like"/>
    <property type="match status" value="1"/>
</dbReference>
<feature type="region of interest" description="Disordered" evidence="4">
    <location>
        <begin position="81"/>
        <end position="114"/>
    </location>
</feature>
<comment type="similarity">
    <text evidence="2 3">Belongs to the small heat shock protein (HSP20) family.</text>
</comment>
<dbReference type="Gene3D" id="2.60.40.790">
    <property type="match status" value="1"/>
</dbReference>
<dbReference type="InterPro" id="IPR008978">
    <property type="entry name" value="HSP20-like_chaperone"/>
</dbReference>
<dbReference type="InterPro" id="IPR002068">
    <property type="entry name" value="A-crystallin/Hsp20_dom"/>
</dbReference>
<dbReference type="SUPFAM" id="SSF49764">
    <property type="entry name" value="HSP20-like chaperones"/>
    <property type="match status" value="1"/>
</dbReference>
<dbReference type="STRING" id="1095629.A0A0C9Y5M5"/>
<dbReference type="EMBL" id="KN838581">
    <property type="protein sequence ID" value="KIK03353.1"/>
    <property type="molecule type" value="Genomic_DNA"/>
</dbReference>
<evidence type="ECO:0000313" key="6">
    <source>
        <dbReference type="EMBL" id="KIK03353.1"/>
    </source>
</evidence>
<gene>
    <name evidence="6" type="ORF">K443DRAFT_5449</name>
</gene>
<dbReference type="AlphaFoldDB" id="A0A0C9Y5M5"/>